<accession>A0A1T5HU02</accession>
<dbReference type="Proteomes" id="UP000191055">
    <property type="component" value="Unassembled WGS sequence"/>
</dbReference>
<evidence type="ECO:0000313" key="2">
    <source>
        <dbReference type="Proteomes" id="UP000191055"/>
    </source>
</evidence>
<proteinExistence type="predicted"/>
<reference evidence="1 2" key="1">
    <citation type="submission" date="2017-02" db="EMBL/GenBank/DDBJ databases">
        <authorList>
            <person name="Peterson S.W."/>
        </authorList>
    </citation>
    <scope>NUCLEOTIDE SEQUENCE [LARGE SCALE GENOMIC DNA]</scope>
    <source>
        <strain evidence="1 2">DSM 24412</strain>
    </source>
</reference>
<dbReference type="KEGG" id="asx:CDL62_10420"/>
<name>A0A1T5HU02_9BACT</name>
<dbReference type="STRING" id="889453.SAMN03080601_03458"/>
<evidence type="ECO:0008006" key="3">
    <source>
        <dbReference type="Google" id="ProtNLM"/>
    </source>
</evidence>
<dbReference type="AlphaFoldDB" id="A0A1T5HU02"/>
<gene>
    <name evidence="1" type="ORF">SAMN03080601_03458</name>
</gene>
<protein>
    <recommendedName>
        <fullName evidence="3">CRISPR-associated protein Cst1</fullName>
    </recommendedName>
</protein>
<sequence>MIAATIGKTFLKTFNEKTGKNYSAKEFFEMEYFECFYNHPKYMQWVTNSPFVQMKAGQKPELLKSNERKEKLNDLHNKIDEGECDASIAIGFPASELKEFATTSGLVTDITSTTEKDDIYFSWIGGGLGVGVAGGYSIYFDEPEILFDIYKGWHEYRNLLNDSSLHSMRGNQINTWNGQWLSLYYNKYFREDFDFTHLQNRNAISVSEKLIEVNTINWSDLFFEISNKYSKKTVIGYVYSLGQTNKTLGFFPFYFEKAETLKKYYTVLFGEQAAISEAKDYQSLFGIHVKRACELGSIGLQALEPKDLRKYFGNDSNLKLLKPKTGNDEEKNIKSLQKDYENIITYRTYKTWLLAMITKNKEESLEYTAEVAKALHEYRDKASKNDRKNLIDKELLSAKSKKQFLDALVAIVKEVEQDSLQVFKTLRDKVHLMSAEDFGYFVVLLKFDYAYAERERN</sequence>
<dbReference type="RefSeq" id="WP_079559115.1">
    <property type="nucleotide sequence ID" value="NZ_CP021904.1"/>
</dbReference>
<keyword evidence="2" id="KW-1185">Reference proteome</keyword>
<evidence type="ECO:0000313" key="1">
    <source>
        <dbReference type="EMBL" id="SKC24165.1"/>
    </source>
</evidence>
<dbReference type="OrthoDB" id="5422541at2"/>
<organism evidence="1 2">
    <name type="scientific">Alkalitalea saponilacus</name>
    <dbReference type="NCBI Taxonomy" id="889453"/>
    <lineage>
        <taxon>Bacteria</taxon>
        <taxon>Pseudomonadati</taxon>
        <taxon>Bacteroidota</taxon>
        <taxon>Bacteroidia</taxon>
        <taxon>Marinilabiliales</taxon>
        <taxon>Marinilabiliaceae</taxon>
        <taxon>Alkalitalea</taxon>
    </lineage>
</organism>
<dbReference type="EMBL" id="FUYV01000035">
    <property type="protein sequence ID" value="SKC24165.1"/>
    <property type="molecule type" value="Genomic_DNA"/>
</dbReference>